<organism evidence="1 2">
    <name type="scientific">Vararia minispora EC-137</name>
    <dbReference type="NCBI Taxonomy" id="1314806"/>
    <lineage>
        <taxon>Eukaryota</taxon>
        <taxon>Fungi</taxon>
        <taxon>Dikarya</taxon>
        <taxon>Basidiomycota</taxon>
        <taxon>Agaricomycotina</taxon>
        <taxon>Agaricomycetes</taxon>
        <taxon>Russulales</taxon>
        <taxon>Lachnocladiaceae</taxon>
        <taxon>Vararia</taxon>
    </lineage>
</organism>
<protein>
    <submittedName>
        <fullName evidence="1">Peptidase family C78-domain-containing protein</fullName>
    </submittedName>
</protein>
<accession>A0ACB8QDB7</accession>
<reference evidence="1" key="1">
    <citation type="submission" date="2021-02" db="EMBL/GenBank/DDBJ databases">
        <authorList>
            <consortium name="DOE Joint Genome Institute"/>
            <person name="Ahrendt S."/>
            <person name="Looney B.P."/>
            <person name="Miyauchi S."/>
            <person name="Morin E."/>
            <person name="Drula E."/>
            <person name="Courty P.E."/>
            <person name="Chicoki N."/>
            <person name="Fauchery L."/>
            <person name="Kohler A."/>
            <person name="Kuo A."/>
            <person name="Labutti K."/>
            <person name="Pangilinan J."/>
            <person name="Lipzen A."/>
            <person name="Riley R."/>
            <person name="Andreopoulos W."/>
            <person name="He G."/>
            <person name="Johnson J."/>
            <person name="Barry K.W."/>
            <person name="Grigoriev I.V."/>
            <person name="Nagy L."/>
            <person name="Hibbett D."/>
            <person name="Henrissat B."/>
            <person name="Matheny P.B."/>
            <person name="Labbe J."/>
            <person name="Martin F."/>
        </authorList>
    </citation>
    <scope>NUCLEOTIDE SEQUENCE</scope>
    <source>
        <strain evidence="1">EC-137</strain>
    </source>
</reference>
<gene>
    <name evidence="1" type="ORF">K488DRAFT_55716</name>
</gene>
<comment type="caution">
    <text evidence="1">The sequence shown here is derived from an EMBL/GenBank/DDBJ whole genome shotgun (WGS) entry which is preliminary data.</text>
</comment>
<reference evidence="1" key="2">
    <citation type="journal article" date="2022" name="New Phytol.">
        <title>Evolutionary transition to the ectomycorrhizal habit in the genomes of a hyperdiverse lineage of mushroom-forming fungi.</title>
        <authorList>
            <person name="Looney B."/>
            <person name="Miyauchi S."/>
            <person name="Morin E."/>
            <person name="Drula E."/>
            <person name="Courty P.E."/>
            <person name="Kohler A."/>
            <person name="Kuo A."/>
            <person name="LaButti K."/>
            <person name="Pangilinan J."/>
            <person name="Lipzen A."/>
            <person name="Riley R."/>
            <person name="Andreopoulos W."/>
            <person name="He G."/>
            <person name="Johnson J."/>
            <person name="Nolan M."/>
            <person name="Tritt A."/>
            <person name="Barry K.W."/>
            <person name="Grigoriev I.V."/>
            <person name="Nagy L.G."/>
            <person name="Hibbett D."/>
            <person name="Henrissat B."/>
            <person name="Matheny P.B."/>
            <person name="Labbe J."/>
            <person name="Martin F.M."/>
        </authorList>
    </citation>
    <scope>NUCLEOTIDE SEQUENCE</scope>
    <source>
        <strain evidence="1">EC-137</strain>
    </source>
</reference>
<proteinExistence type="predicted"/>
<evidence type="ECO:0000313" key="1">
    <source>
        <dbReference type="EMBL" id="KAI0029727.1"/>
    </source>
</evidence>
<keyword evidence="2" id="KW-1185">Reference proteome</keyword>
<feature type="non-terminal residue" evidence="1">
    <location>
        <position position="1"/>
    </location>
</feature>
<dbReference type="EMBL" id="MU273659">
    <property type="protein sequence ID" value="KAI0029727.1"/>
    <property type="molecule type" value="Genomic_DNA"/>
</dbReference>
<name>A0ACB8QDB7_9AGAM</name>
<sequence>CSFCSQDIAKLDVLDRQAHYDRHLDDPPDYNSGEDMPSSIPFKSSSQPSHRSSDHDVFWHPSLSTPPPHNCTPGLIPLLRRALVSQHERRHIQRAVLCTNRAVHVYRENFDHRWGCGYRNYMMACAVLMDQRFQDTYAALFERHEPPGVRNLQSLIEQAWKAGFDEEGAEQLRRRLCDTTKWIGTAELFVAFTYLGVPSRLVDFALPRRIGSYTRGPFTQSSSCSVLNSLRPLVIDTRPLLDWVREYFSPSDQHKHSSVHDAWKNASAVTQTERPPLILQHNGHSRTIVGYEIDRKGQMVLLAFDPSRHAPSSSVNAQRRARRRLTAAKPRSSSSISSNPSTRTAPNSMSGATPEVIEVDSDGEVVERATRGRAPMDDVRTLKGKGRNGTALPPSEIIKSFRLDPRTLGSQEKYQILWFPLDDPLTEQEKDARRVVTSSKIC</sequence>
<evidence type="ECO:0000313" key="2">
    <source>
        <dbReference type="Proteomes" id="UP000814128"/>
    </source>
</evidence>
<dbReference type="Proteomes" id="UP000814128">
    <property type="component" value="Unassembled WGS sequence"/>
</dbReference>